<evidence type="ECO:0008006" key="4">
    <source>
        <dbReference type="Google" id="ProtNLM"/>
    </source>
</evidence>
<protein>
    <recommendedName>
        <fullName evidence="4">Sensor of ECF-type sigma factor</fullName>
    </recommendedName>
</protein>
<keyword evidence="1" id="KW-0732">Signal</keyword>
<sequence>MMKILLNILIVCVFSFGQVLEASAQKAPKKNKQIEAVKMGFIAGRLQLSADEAKAFWPVYTQYQTEYNQLLVEKRKNRAANINNAEKAVDDDFYYDTKLLELKKSYRNNFRKILPAEKLKKLYQAERDFREELIKQLKNRKNAN</sequence>
<feature type="chain" id="PRO_5019128795" description="Sensor of ECF-type sigma factor" evidence="1">
    <location>
        <begin position="25"/>
        <end position="144"/>
    </location>
</feature>
<accession>A0A419S4N2</accession>
<name>A0A419S4N2_9SPHI</name>
<gene>
    <name evidence="2" type="ORF">BCY91_05795</name>
</gene>
<dbReference type="RefSeq" id="WP_120181906.1">
    <property type="nucleotide sequence ID" value="NZ_CBINCU010000003.1"/>
</dbReference>
<evidence type="ECO:0000313" key="2">
    <source>
        <dbReference type="EMBL" id="RKD15041.1"/>
    </source>
</evidence>
<dbReference type="Proteomes" id="UP000283433">
    <property type="component" value="Unassembled WGS sequence"/>
</dbReference>
<reference evidence="2 3" key="1">
    <citation type="submission" date="2016-07" db="EMBL/GenBank/DDBJ databases">
        <title>Genome of Pelobium manganitolerans.</title>
        <authorList>
            <person name="Wu S."/>
            <person name="Wang G."/>
        </authorList>
    </citation>
    <scope>NUCLEOTIDE SEQUENCE [LARGE SCALE GENOMIC DNA]</scope>
    <source>
        <strain evidence="2 3">YS-25</strain>
    </source>
</reference>
<proteinExistence type="predicted"/>
<evidence type="ECO:0000313" key="3">
    <source>
        <dbReference type="Proteomes" id="UP000283433"/>
    </source>
</evidence>
<feature type="signal peptide" evidence="1">
    <location>
        <begin position="1"/>
        <end position="24"/>
    </location>
</feature>
<evidence type="ECO:0000256" key="1">
    <source>
        <dbReference type="SAM" id="SignalP"/>
    </source>
</evidence>
<keyword evidence="3" id="KW-1185">Reference proteome</keyword>
<dbReference type="OrthoDB" id="675330at2"/>
<dbReference type="AlphaFoldDB" id="A0A419S4N2"/>
<organism evidence="2 3">
    <name type="scientific">Pelobium manganitolerans</name>
    <dbReference type="NCBI Taxonomy" id="1842495"/>
    <lineage>
        <taxon>Bacteria</taxon>
        <taxon>Pseudomonadati</taxon>
        <taxon>Bacteroidota</taxon>
        <taxon>Sphingobacteriia</taxon>
        <taxon>Sphingobacteriales</taxon>
        <taxon>Sphingobacteriaceae</taxon>
        <taxon>Pelobium</taxon>
    </lineage>
</organism>
<comment type="caution">
    <text evidence="2">The sequence shown here is derived from an EMBL/GenBank/DDBJ whole genome shotgun (WGS) entry which is preliminary data.</text>
</comment>
<dbReference type="EMBL" id="MBTA01000025">
    <property type="protein sequence ID" value="RKD15041.1"/>
    <property type="molecule type" value="Genomic_DNA"/>
</dbReference>